<dbReference type="InterPro" id="IPR029016">
    <property type="entry name" value="GAF-like_dom_sf"/>
</dbReference>
<keyword evidence="3" id="KW-1185">Reference proteome</keyword>
<dbReference type="RefSeq" id="WP_305169000.1">
    <property type="nucleotide sequence ID" value="NZ_JAUUUU010000001.1"/>
</dbReference>
<gene>
    <name evidence="2" type="ORF">Q8A57_00705</name>
</gene>
<accession>A0AAW8B1L2</accession>
<dbReference type="Gene3D" id="3.30.450.40">
    <property type="match status" value="1"/>
</dbReference>
<dbReference type="Proteomes" id="UP001178354">
    <property type="component" value="Unassembled WGS sequence"/>
</dbReference>
<reference evidence="2" key="1">
    <citation type="journal article" date="2010" name="Int. J. Syst. Evol. Microbiol.">
        <title>Porticoccus litoralis gen. nov., sp. nov., a gammaproteobacterium isolated from the Yellow Sea.</title>
        <authorList>
            <person name="Oh H.M."/>
            <person name="Kim H."/>
            <person name="Kim K.M."/>
            <person name="Min G.S."/>
            <person name="Cho J.C."/>
        </authorList>
    </citation>
    <scope>NUCLEOTIDE SEQUENCE</scope>
    <source>
        <strain evidence="2">DSM 25064</strain>
    </source>
</reference>
<evidence type="ECO:0000259" key="1">
    <source>
        <dbReference type="Pfam" id="PF01590"/>
    </source>
</evidence>
<dbReference type="Pfam" id="PF01590">
    <property type="entry name" value="GAF"/>
    <property type="match status" value="1"/>
</dbReference>
<evidence type="ECO:0000313" key="2">
    <source>
        <dbReference type="EMBL" id="MDP1519485.1"/>
    </source>
</evidence>
<dbReference type="InterPro" id="IPR003018">
    <property type="entry name" value="GAF"/>
</dbReference>
<evidence type="ECO:0000313" key="3">
    <source>
        <dbReference type="Proteomes" id="UP001178354"/>
    </source>
</evidence>
<protein>
    <submittedName>
        <fullName evidence="2">GAF domain-containing protein</fullName>
    </submittedName>
</protein>
<proteinExistence type="predicted"/>
<dbReference type="EMBL" id="JAUUUU010000001">
    <property type="protein sequence ID" value="MDP1519485.1"/>
    <property type="molecule type" value="Genomic_DNA"/>
</dbReference>
<sequence length="439" mass="48409">MPINKSGGADNKVPKKGALTLEALQEENDFYRGRGGISEENRSYGYKPAFYDMESGVVYPSKFANGHEAPMHVLDGLPDDVVATRLNDGKVTAVRPGVISGFMQRGHFYTREQAALATSQLRDRTQMLSDPQQHNQLLDAWEKFLVDEDYPGDLIRPVVGDSWRRCYQSQTDPELQYAPIISDTEQLNQRRTLQADLMKAANPILQRASQVLFRTDSLILLADADGLILDAKADDAVLSQARDINLIQGGVWNETTAGTNAIGTALAAAEPVQLYGAEHFCAGIKHWTCSADVIRDPHDGKVLGAVDLSGLTDTYQSNALDFAIMAARLIESNLAKDYFYSRQQVIEATRSMFVGWKTEGLLAFDRRGRLVRANQHAHQTLKQLGADLVVSPQCRLPALDVDLPLASANAPAWLQQQLTLPIELKNQRVGTLVVLSAQH</sequence>
<name>A0AAW8B1L2_9GAMM</name>
<feature type="domain" description="GAF" evidence="1">
    <location>
        <begin position="197"/>
        <end position="332"/>
    </location>
</feature>
<dbReference type="AlphaFoldDB" id="A0AAW8B1L2"/>
<comment type="caution">
    <text evidence="2">The sequence shown here is derived from an EMBL/GenBank/DDBJ whole genome shotgun (WGS) entry which is preliminary data.</text>
</comment>
<organism evidence="2 3">
    <name type="scientific">Porticoccus litoralis</name>
    <dbReference type="NCBI Taxonomy" id="434086"/>
    <lineage>
        <taxon>Bacteria</taxon>
        <taxon>Pseudomonadati</taxon>
        <taxon>Pseudomonadota</taxon>
        <taxon>Gammaproteobacteria</taxon>
        <taxon>Cellvibrionales</taxon>
        <taxon>Porticoccaceae</taxon>
        <taxon>Porticoccus</taxon>
    </lineage>
</organism>
<reference evidence="2" key="2">
    <citation type="submission" date="2023-08" db="EMBL/GenBank/DDBJ databases">
        <authorList>
            <person name="Luo J."/>
        </authorList>
    </citation>
    <scope>NUCLEOTIDE SEQUENCE</scope>
    <source>
        <strain evidence="2">DSM 25064</strain>
    </source>
</reference>